<reference evidence="1" key="1">
    <citation type="submission" date="2020-07" db="EMBL/GenBank/DDBJ databases">
        <title>Genome sequence and genetic diversity analysis of an under-domesticated orphan crop, white fonio (Digitaria exilis).</title>
        <authorList>
            <person name="Bennetzen J.L."/>
            <person name="Chen S."/>
            <person name="Ma X."/>
            <person name="Wang X."/>
            <person name="Yssel A.E.J."/>
            <person name="Chaluvadi S.R."/>
            <person name="Johnson M."/>
            <person name="Gangashetty P."/>
            <person name="Hamidou F."/>
            <person name="Sanogo M.D."/>
            <person name="Zwaenepoel A."/>
            <person name="Wallace J."/>
            <person name="Van De Peer Y."/>
            <person name="Van Deynze A."/>
        </authorList>
    </citation>
    <scope>NUCLEOTIDE SEQUENCE</scope>
    <source>
        <tissue evidence="1">Leaves</tissue>
    </source>
</reference>
<proteinExistence type="predicted"/>
<dbReference type="EMBL" id="JACEFO010002248">
    <property type="protein sequence ID" value="KAF8671031.1"/>
    <property type="molecule type" value="Genomic_DNA"/>
</dbReference>
<evidence type="ECO:0000313" key="2">
    <source>
        <dbReference type="Proteomes" id="UP000636709"/>
    </source>
</evidence>
<keyword evidence="2" id="KW-1185">Reference proteome</keyword>
<gene>
    <name evidence="1" type="ORF">HU200_050310</name>
</gene>
<dbReference type="OrthoDB" id="694371at2759"/>
<name>A0A835EAK3_9POAL</name>
<evidence type="ECO:0000313" key="1">
    <source>
        <dbReference type="EMBL" id="KAF8671031.1"/>
    </source>
</evidence>
<dbReference type="AlphaFoldDB" id="A0A835EAK3"/>
<dbReference type="Proteomes" id="UP000636709">
    <property type="component" value="Unassembled WGS sequence"/>
</dbReference>
<accession>A0A835EAK3</accession>
<sequence>MSKADPLSQTIIINESCRIKYSKEDVYRIFGIPCSGRSVYENGIPSKEVLSKVMSLYLGGDGKQQRSIKVAQGVIERDYGSVMTAQQQDSFKVAFVIYVMSTLLAPGAKYDCPSVDYWNAIGVPSDIDKYDWAEYVIRKLFDAVLKVKSDLKGNVKGPLITGCTLFLQG</sequence>
<organism evidence="1 2">
    <name type="scientific">Digitaria exilis</name>
    <dbReference type="NCBI Taxonomy" id="1010633"/>
    <lineage>
        <taxon>Eukaryota</taxon>
        <taxon>Viridiplantae</taxon>
        <taxon>Streptophyta</taxon>
        <taxon>Embryophyta</taxon>
        <taxon>Tracheophyta</taxon>
        <taxon>Spermatophyta</taxon>
        <taxon>Magnoliopsida</taxon>
        <taxon>Liliopsida</taxon>
        <taxon>Poales</taxon>
        <taxon>Poaceae</taxon>
        <taxon>PACMAD clade</taxon>
        <taxon>Panicoideae</taxon>
        <taxon>Panicodae</taxon>
        <taxon>Paniceae</taxon>
        <taxon>Anthephorinae</taxon>
        <taxon>Digitaria</taxon>
    </lineage>
</organism>
<dbReference type="PANTHER" id="PTHR34835:SF69">
    <property type="entry name" value="UBIQUITIN-LIKE PROTEASE FAMILY PROFILE DOMAIN-CONTAINING PROTEIN"/>
    <property type="match status" value="1"/>
</dbReference>
<dbReference type="PANTHER" id="PTHR34835">
    <property type="entry name" value="OS07G0283600 PROTEIN-RELATED"/>
    <property type="match status" value="1"/>
</dbReference>
<protein>
    <submittedName>
        <fullName evidence="1">Uncharacterized protein</fullName>
    </submittedName>
</protein>
<comment type="caution">
    <text evidence="1">The sequence shown here is derived from an EMBL/GenBank/DDBJ whole genome shotgun (WGS) entry which is preliminary data.</text>
</comment>